<dbReference type="Proteomes" id="UP000183915">
    <property type="component" value="Unassembled WGS sequence"/>
</dbReference>
<dbReference type="RefSeq" id="WP_053186847.1">
    <property type="nucleotide sequence ID" value="NZ_FNTT01000002.1"/>
</dbReference>
<protein>
    <submittedName>
        <fullName evidence="1">Uncharacterized protein</fullName>
    </submittedName>
</protein>
<proteinExistence type="predicted"/>
<evidence type="ECO:0000313" key="1">
    <source>
        <dbReference type="EMBL" id="SEE45007.1"/>
    </source>
</evidence>
<dbReference type="EMBL" id="FNTT01000002">
    <property type="protein sequence ID" value="SEE45007.1"/>
    <property type="molecule type" value="Genomic_DNA"/>
</dbReference>
<comment type="caution">
    <text evidence="1">The sequence shown here is derived from an EMBL/GenBank/DDBJ whole genome shotgun (WGS) entry which is preliminary data.</text>
</comment>
<sequence>MNTFTTPMLERHLAIKQIQHYLYIKLSSAAMGDKGTYRYATDIIDSLITEYGVGALHEARENYHA</sequence>
<keyword evidence="2" id="KW-1185">Reference proteome</keyword>
<name>A0ABY0Z9F0_9PSED</name>
<organism evidence="1 2">
    <name type="scientific">Pseudomonas kilonensis</name>
    <dbReference type="NCBI Taxonomy" id="132476"/>
    <lineage>
        <taxon>Bacteria</taxon>
        <taxon>Pseudomonadati</taxon>
        <taxon>Pseudomonadota</taxon>
        <taxon>Gammaproteobacteria</taxon>
        <taxon>Pseudomonadales</taxon>
        <taxon>Pseudomonadaceae</taxon>
        <taxon>Pseudomonas</taxon>
    </lineage>
</organism>
<gene>
    <name evidence="1" type="ORF">SAMN04490188_3899</name>
</gene>
<accession>A0ABY0Z9F0</accession>
<reference evidence="1 2" key="1">
    <citation type="submission" date="2016-10" db="EMBL/GenBank/DDBJ databases">
        <authorList>
            <person name="Varghese N."/>
            <person name="Submissions S."/>
        </authorList>
    </citation>
    <scope>NUCLEOTIDE SEQUENCE [LARGE SCALE GENOMIC DNA]</scope>
    <source>
        <strain evidence="1 2">BS3780</strain>
    </source>
</reference>
<evidence type="ECO:0000313" key="2">
    <source>
        <dbReference type="Proteomes" id="UP000183915"/>
    </source>
</evidence>